<evidence type="ECO:0000256" key="3">
    <source>
        <dbReference type="ARBA" id="ARBA00022801"/>
    </source>
</evidence>
<dbReference type="GO" id="GO:0004553">
    <property type="term" value="F:hydrolase activity, hydrolyzing O-glycosyl compounds"/>
    <property type="evidence" value="ECO:0007669"/>
    <property type="project" value="InterPro"/>
</dbReference>
<feature type="active site" description="Proton acceptor" evidence="7">
    <location>
        <position position="249"/>
    </location>
</feature>
<dbReference type="GO" id="GO:0005975">
    <property type="term" value="P:carbohydrate metabolic process"/>
    <property type="evidence" value="ECO:0007669"/>
    <property type="project" value="InterPro"/>
</dbReference>
<comment type="caution">
    <text evidence="13">The sequence shown here is derived from an EMBL/GenBank/DDBJ whole genome shotgun (WGS) entry which is preliminary data.</text>
</comment>
<keyword evidence="9" id="KW-0408">Iron</keyword>
<proteinExistence type="inferred from homology"/>
<comment type="similarity">
    <text evidence="1 11">Belongs to the glycosyl hydrolase 4 family.</text>
</comment>
<gene>
    <name evidence="13" type="ORF">Arub01_33560</name>
</gene>
<dbReference type="InterPro" id="IPR015955">
    <property type="entry name" value="Lactate_DH/Glyco_Ohase_4_C"/>
</dbReference>
<dbReference type="GO" id="GO:0046872">
    <property type="term" value="F:metal ion binding"/>
    <property type="evidence" value="ECO:0007669"/>
    <property type="project" value="UniProtKB-KW"/>
</dbReference>
<evidence type="ECO:0000256" key="4">
    <source>
        <dbReference type="ARBA" id="ARBA00023027"/>
    </source>
</evidence>
<protein>
    <submittedName>
        <fullName evidence="13">6-phospho-beta-glucosidase</fullName>
    </submittedName>
</protein>
<keyword evidence="9" id="KW-0533">Nickel</keyword>
<dbReference type="InterPro" id="IPR001088">
    <property type="entry name" value="Glyco_hydro_4"/>
</dbReference>
<keyword evidence="4 11" id="KW-0520">NAD</keyword>
<evidence type="ECO:0000256" key="9">
    <source>
        <dbReference type="PIRSR" id="PIRSR601088-3"/>
    </source>
</evidence>
<dbReference type="PANTHER" id="PTHR32092:SF5">
    <property type="entry name" value="6-PHOSPHO-BETA-GLUCOSIDASE"/>
    <property type="match status" value="1"/>
</dbReference>
<dbReference type="Proteomes" id="UP001165124">
    <property type="component" value="Unassembled WGS sequence"/>
</dbReference>
<dbReference type="GO" id="GO:0016616">
    <property type="term" value="F:oxidoreductase activity, acting on the CH-OH group of donors, NAD or NADP as acceptor"/>
    <property type="evidence" value="ECO:0007669"/>
    <property type="project" value="InterPro"/>
</dbReference>
<dbReference type="Pfam" id="PF02056">
    <property type="entry name" value="Glyco_hydro_4"/>
    <property type="match status" value="1"/>
</dbReference>
<evidence type="ECO:0000256" key="6">
    <source>
        <dbReference type="ARBA" id="ARBA00023295"/>
    </source>
</evidence>
<keyword evidence="6 11" id="KW-0326">Glycosidase</keyword>
<feature type="active site" description="Proton donor" evidence="7">
    <location>
        <position position="168"/>
    </location>
</feature>
<keyword evidence="5 9" id="KW-0464">Manganese</keyword>
<dbReference type="InterPro" id="IPR022616">
    <property type="entry name" value="Glyco_hydro_4_C"/>
</dbReference>
<dbReference type="PROSITE" id="PS01324">
    <property type="entry name" value="GLYCOSYL_HYDROL_F4"/>
    <property type="match status" value="1"/>
</dbReference>
<evidence type="ECO:0000256" key="7">
    <source>
        <dbReference type="PIRSR" id="PIRSR601088-1"/>
    </source>
</evidence>
<evidence type="ECO:0000256" key="2">
    <source>
        <dbReference type="ARBA" id="ARBA00022723"/>
    </source>
</evidence>
<comment type="cofactor">
    <cofactor evidence="11">
        <name>NAD(+)</name>
        <dbReference type="ChEBI" id="CHEBI:57540"/>
    </cofactor>
    <text evidence="11">Binds 1 NAD(+) per subunit.</text>
</comment>
<dbReference type="Pfam" id="PF11975">
    <property type="entry name" value="Glyco_hydro_4C"/>
    <property type="match status" value="1"/>
</dbReference>
<accession>A0A9W6PYM5</accession>
<feature type="binding site" evidence="9">
    <location>
        <position position="167"/>
    </location>
    <ligand>
        <name>Mn(2+)</name>
        <dbReference type="ChEBI" id="CHEBI:29035"/>
    </ligand>
</feature>
<evidence type="ECO:0000259" key="12">
    <source>
        <dbReference type="Pfam" id="PF11975"/>
    </source>
</evidence>
<dbReference type="PRINTS" id="PR00732">
    <property type="entry name" value="GLHYDRLASE4"/>
</dbReference>
<evidence type="ECO:0000256" key="5">
    <source>
        <dbReference type="ARBA" id="ARBA00023211"/>
    </source>
</evidence>
<dbReference type="RefSeq" id="WP_067916775.1">
    <property type="nucleotide sequence ID" value="NZ_BSRZ01000007.1"/>
</dbReference>
<dbReference type="SUPFAM" id="SSF56327">
    <property type="entry name" value="LDH C-terminal domain-like"/>
    <property type="match status" value="1"/>
</dbReference>
<evidence type="ECO:0000256" key="11">
    <source>
        <dbReference type="RuleBase" id="RU361152"/>
    </source>
</evidence>
<dbReference type="InterPro" id="IPR019802">
    <property type="entry name" value="GlycHydrolase_4_CS"/>
</dbReference>
<dbReference type="InterPro" id="IPR036291">
    <property type="entry name" value="NAD(P)-bd_dom_sf"/>
</dbReference>
<sequence length="430" mass="46808">MTTRIAVIGAGSGYMPGVIRGLLHRAGDLAGTELRFHDVDAEHLDVMTRLARNMFAARGADFTVSAHTDLRAALDGAQFVFTTFRPGGLRARHLDESIPLKHGVVGQETVGPGGFFMACRSVPVLLEIADVLADVAPDAWIVNYTNPTNVVTDAVERHTDAKIIGLCDQWVGDTETWADLLGLPADGLEIDWIGTNHGTWAERVRLNGEPVDIAPLLAAVEPRGDATPHRDPVRMAELGKALGLLVNSYSKYYFFHDEVVAELREKGTTRAEDIMAMLPRYYAQVAAEADKPDPDPSRERGGGEHGEFAVDVICAIARDEQRRFIVNTRNRGAIASLEPDAIVEVPALVGRQGPVPLVMGELPRQVRGLTQAVHEYERLAADAAVTGDRRTALRALLAHPFVPGLRVAEQILDEGLAAHRADLPQFTKER</sequence>
<evidence type="ECO:0000256" key="8">
    <source>
        <dbReference type="PIRSR" id="PIRSR601088-2"/>
    </source>
</evidence>
<feature type="site" description="Increases basicity of active site Tyr" evidence="10">
    <location>
        <position position="108"/>
    </location>
</feature>
<evidence type="ECO:0000313" key="13">
    <source>
        <dbReference type="EMBL" id="GLW65112.1"/>
    </source>
</evidence>
<evidence type="ECO:0000256" key="1">
    <source>
        <dbReference type="ARBA" id="ARBA00010141"/>
    </source>
</evidence>
<organism evidence="13 14">
    <name type="scientific">Actinomadura rubrobrunea</name>
    <dbReference type="NCBI Taxonomy" id="115335"/>
    <lineage>
        <taxon>Bacteria</taxon>
        <taxon>Bacillati</taxon>
        <taxon>Actinomycetota</taxon>
        <taxon>Actinomycetes</taxon>
        <taxon>Streptosporangiales</taxon>
        <taxon>Thermomonosporaceae</taxon>
        <taxon>Actinomadura</taxon>
    </lineage>
</organism>
<keyword evidence="14" id="KW-1185">Reference proteome</keyword>
<evidence type="ECO:0000313" key="14">
    <source>
        <dbReference type="Proteomes" id="UP001165124"/>
    </source>
</evidence>
<dbReference type="EMBL" id="BSRZ01000007">
    <property type="protein sequence ID" value="GLW65112.1"/>
    <property type="molecule type" value="Genomic_DNA"/>
</dbReference>
<feature type="binding site" evidence="9">
    <location>
        <position position="197"/>
    </location>
    <ligand>
        <name>Mn(2+)</name>
        <dbReference type="ChEBI" id="CHEBI:29035"/>
    </ligand>
</feature>
<reference evidence="13" key="1">
    <citation type="submission" date="2023-02" db="EMBL/GenBank/DDBJ databases">
        <title>Actinomadura rubrobrunea NBRC 14622.</title>
        <authorList>
            <person name="Ichikawa N."/>
            <person name="Sato H."/>
            <person name="Tonouchi N."/>
        </authorList>
    </citation>
    <scope>NUCLEOTIDE SEQUENCE</scope>
    <source>
        <strain evidence="13">NBRC 14622</strain>
    </source>
</reference>
<dbReference type="Gene3D" id="3.40.50.720">
    <property type="entry name" value="NAD(P)-binding Rossmann-like Domain"/>
    <property type="match status" value="1"/>
</dbReference>
<feature type="domain" description="Glycosyl hydrolase family 4 C-terminal" evidence="12">
    <location>
        <begin position="193"/>
        <end position="402"/>
    </location>
</feature>
<dbReference type="SUPFAM" id="SSF51735">
    <property type="entry name" value="NAD(P)-binding Rossmann-fold domains"/>
    <property type="match status" value="1"/>
</dbReference>
<dbReference type="Gene3D" id="3.90.110.10">
    <property type="entry name" value="Lactate dehydrogenase/glycoside hydrolase, family 4, C-terminal"/>
    <property type="match status" value="1"/>
</dbReference>
<feature type="binding site" evidence="8">
    <location>
        <position position="146"/>
    </location>
    <ligand>
        <name>substrate</name>
    </ligand>
</feature>
<evidence type="ECO:0000256" key="10">
    <source>
        <dbReference type="PIRSR" id="PIRSR601088-4"/>
    </source>
</evidence>
<keyword evidence="3 11" id="KW-0378">Hydrolase</keyword>
<keyword evidence="9" id="KW-0170">Cobalt</keyword>
<keyword evidence="2 9" id="KW-0479">Metal-binding</keyword>
<dbReference type="PANTHER" id="PTHR32092">
    <property type="entry name" value="6-PHOSPHO-BETA-GLUCOSIDASE-RELATED"/>
    <property type="match status" value="1"/>
</dbReference>
<dbReference type="AlphaFoldDB" id="A0A9W6PYM5"/>
<name>A0A9W6PYM5_9ACTN</name>
<feature type="binding site" evidence="8">
    <location>
        <position position="92"/>
    </location>
    <ligand>
        <name>substrate</name>
    </ligand>
</feature>